<dbReference type="InterPro" id="IPR023205">
    <property type="entry name" value="DsbA/DsbL"/>
</dbReference>
<evidence type="ECO:0000256" key="8">
    <source>
        <dbReference type="SAM" id="SignalP"/>
    </source>
</evidence>
<evidence type="ECO:0000256" key="7">
    <source>
        <dbReference type="PIRNR" id="PIRNR001488"/>
    </source>
</evidence>
<keyword evidence="3 8" id="KW-0732">Signal</keyword>
<organism evidence="10 11">
    <name type="scientific">Kangiella marina</name>
    <dbReference type="NCBI Taxonomy" id="1079178"/>
    <lineage>
        <taxon>Bacteria</taxon>
        <taxon>Pseudomonadati</taxon>
        <taxon>Pseudomonadota</taxon>
        <taxon>Gammaproteobacteria</taxon>
        <taxon>Kangiellales</taxon>
        <taxon>Kangiellaceae</taxon>
        <taxon>Kangiella</taxon>
    </lineage>
</organism>
<accession>A0ABP8IJP7</accession>
<evidence type="ECO:0000259" key="9">
    <source>
        <dbReference type="PROSITE" id="PS51352"/>
    </source>
</evidence>
<evidence type="ECO:0000313" key="10">
    <source>
        <dbReference type="EMBL" id="GAA4360509.1"/>
    </source>
</evidence>
<proteinExistence type="inferred from homology"/>
<evidence type="ECO:0000256" key="2">
    <source>
        <dbReference type="ARBA" id="ARBA00005791"/>
    </source>
</evidence>
<feature type="signal peptide" evidence="8">
    <location>
        <begin position="1"/>
        <end position="22"/>
    </location>
</feature>
<dbReference type="CDD" id="cd03019">
    <property type="entry name" value="DsbA_DsbA"/>
    <property type="match status" value="1"/>
</dbReference>
<dbReference type="EMBL" id="BAABFV010000001">
    <property type="protein sequence ID" value="GAA4360509.1"/>
    <property type="molecule type" value="Genomic_DNA"/>
</dbReference>
<name>A0ABP8IJP7_9GAMM</name>
<dbReference type="SUPFAM" id="SSF52833">
    <property type="entry name" value="Thioredoxin-like"/>
    <property type="match status" value="1"/>
</dbReference>
<evidence type="ECO:0000256" key="5">
    <source>
        <dbReference type="ARBA" id="ARBA00023157"/>
    </source>
</evidence>
<dbReference type="Proteomes" id="UP001501011">
    <property type="component" value="Unassembled WGS sequence"/>
</dbReference>
<dbReference type="InterPro" id="IPR050824">
    <property type="entry name" value="Thiol_disulfide_DsbA"/>
</dbReference>
<dbReference type="PIRSF" id="PIRSF001488">
    <property type="entry name" value="Tdi_protein"/>
    <property type="match status" value="1"/>
</dbReference>
<evidence type="ECO:0000256" key="1">
    <source>
        <dbReference type="ARBA" id="ARBA00004418"/>
    </source>
</evidence>
<dbReference type="PROSITE" id="PS51352">
    <property type="entry name" value="THIOREDOXIN_2"/>
    <property type="match status" value="1"/>
</dbReference>
<dbReference type="PANTHER" id="PTHR35891:SF2">
    <property type="entry name" value="THIOL:DISULFIDE INTERCHANGE PROTEIN DSBA"/>
    <property type="match status" value="1"/>
</dbReference>
<comment type="similarity">
    <text evidence="2">Belongs to the thioredoxin family. DsbA subfamily.</text>
</comment>
<keyword evidence="11" id="KW-1185">Reference proteome</keyword>
<feature type="domain" description="Thioredoxin" evidence="9">
    <location>
        <begin position="16"/>
        <end position="156"/>
    </location>
</feature>
<dbReference type="InterPro" id="IPR013766">
    <property type="entry name" value="Thioredoxin_domain"/>
</dbReference>
<evidence type="ECO:0000256" key="4">
    <source>
        <dbReference type="ARBA" id="ARBA00022764"/>
    </source>
</evidence>
<dbReference type="Gene3D" id="3.40.30.10">
    <property type="entry name" value="Glutaredoxin"/>
    <property type="match status" value="1"/>
</dbReference>
<protein>
    <recommendedName>
        <fullName evidence="7">Thiol:disulfide interchange protein</fullName>
    </recommendedName>
</protein>
<keyword evidence="6" id="KW-0676">Redox-active center</keyword>
<keyword evidence="5 7" id="KW-1015">Disulfide bond</keyword>
<gene>
    <name evidence="10" type="primary">dsbA</name>
    <name evidence="10" type="ORF">GCM10023151_12610</name>
</gene>
<keyword evidence="4 7" id="KW-0574">Periplasm</keyword>
<dbReference type="PANTHER" id="PTHR35891">
    <property type="entry name" value="THIOL:DISULFIDE INTERCHANGE PROTEIN DSBA"/>
    <property type="match status" value="1"/>
</dbReference>
<dbReference type="RefSeq" id="WP_345292355.1">
    <property type="nucleotide sequence ID" value="NZ_BAABFV010000001.1"/>
</dbReference>
<evidence type="ECO:0000256" key="3">
    <source>
        <dbReference type="ARBA" id="ARBA00022729"/>
    </source>
</evidence>
<sequence>MKLKVLLGSVLALIAMSQVACAENNTSKSAIVKEGEDYTVISGKEASAKPHVYEFFSYTCPHCYNLEPVLNKWKESKPEAVKFEQVPVFMSQVPHLTYGYYAAEVLGVKDKVHPAIFHQWHAEKNIVKSKEDLIPIFEEAGISKEDFEKAYTSFGVESKVQYAKKLARDFRVSRFPMVIVNKKYTVQSYKNINEMLGSFAIENTK</sequence>
<dbReference type="Pfam" id="PF01323">
    <property type="entry name" value="DSBA"/>
    <property type="match status" value="1"/>
</dbReference>
<evidence type="ECO:0000256" key="6">
    <source>
        <dbReference type="ARBA" id="ARBA00023284"/>
    </source>
</evidence>
<comment type="subcellular location">
    <subcellularLocation>
        <location evidence="1 7">Periplasm</location>
    </subcellularLocation>
</comment>
<feature type="chain" id="PRO_5045786276" description="Thiol:disulfide interchange protein" evidence="8">
    <location>
        <begin position="23"/>
        <end position="205"/>
    </location>
</feature>
<dbReference type="InterPro" id="IPR036249">
    <property type="entry name" value="Thioredoxin-like_sf"/>
</dbReference>
<reference evidence="11" key="1">
    <citation type="journal article" date="2019" name="Int. J. Syst. Evol. Microbiol.">
        <title>The Global Catalogue of Microorganisms (GCM) 10K type strain sequencing project: providing services to taxonomists for standard genome sequencing and annotation.</title>
        <authorList>
            <consortium name="The Broad Institute Genomics Platform"/>
            <consortium name="The Broad Institute Genome Sequencing Center for Infectious Disease"/>
            <person name="Wu L."/>
            <person name="Ma J."/>
        </authorList>
    </citation>
    <scope>NUCLEOTIDE SEQUENCE [LARGE SCALE GENOMIC DNA]</scope>
    <source>
        <strain evidence="11">JCM 17728</strain>
    </source>
</reference>
<comment type="caution">
    <text evidence="10">The sequence shown here is derived from an EMBL/GenBank/DDBJ whole genome shotgun (WGS) entry which is preliminary data.</text>
</comment>
<dbReference type="InterPro" id="IPR001853">
    <property type="entry name" value="DSBA-like_thioredoxin_dom"/>
</dbReference>
<evidence type="ECO:0000313" key="11">
    <source>
        <dbReference type="Proteomes" id="UP001501011"/>
    </source>
</evidence>